<evidence type="ECO:0000256" key="1">
    <source>
        <dbReference type="SAM" id="MobiDB-lite"/>
    </source>
</evidence>
<proteinExistence type="predicted"/>
<dbReference type="AlphaFoldDB" id="A0AA35XSW8"/>
<reference evidence="2" key="1">
    <citation type="submission" date="2023-03" db="EMBL/GenBank/DDBJ databases">
        <authorList>
            <person name="Pearce D."/>
        </authorList>
    </citation>
    <scope>NUCLEOTIDE SEQUENCE</scope>
    <source>
        <strain evidence="2">Mc</strain>
    </source>
</reference>
<feature type="region of interest" description="Disordered" evidence="1">
    <location>
        <begin position="100"/>
        <end position="121"/>
    </location>
</feature>
<protein>
    <submittedName>
        <fullName evidence="2">Uncharacterized protein</fullName>
    </submittedName>
</protein>
<accession>A0AA35XSW8</accession>
<sequence length="121" mass="13547">MAEAFEHLEDRHPPSKDVATAGRVRDTGLRLQKEIEEVEATLRLEIGKTRLEIREVEVRSTQAIHRQPLWIIGAVGAVASLIRLLEWFLTHLADPLAQMPLRASTRAEPAPPIDRSQSGGR</sequence>
<dbReference type="EMBL" id="OX458332">
    <property type="protein sequence ID" value="CAI8757040.1"/>
    <property type="molecule type" value="Genomic_DNA"/>
</dbReference>
<dbReference type="Proteomes" id="UP001158598">
    <property type="component" value="Chromosome"/>
</dbReference>
<organism evidence="2 3">
    <name type="scientific">Methylococcus capsulatus</name>
    <dbReference type="NCBI Taxonomy" id="414"/>
    <lineage>
        <taxon>Bacteria</taxon>
        <taxon>Pseudomonadati</taxon>
        <taxon>Pseudomonadota</taxon>
        <taxon>Gammaproteobacteria</taxon>
        <taxon>Methylococcales</taxon>
        <taxon>Methylococcaceae</taxon>
        <taxon>Methylococcus</taxon>
    </lineage>
</organism>
<evidence type="ECO:0000313" key="3">
    <source>
        <dbReference type="Proteomes" id="UP001158598"/>
    </source>
</evidence>
<name>A0AA35XSW8_METCP</name>
<dbReference type="RefSeq" id="WP_017365006.1">
    <property type="nucleotide sequence ID" value="NZ_OX458332.1"/>
</dbReference>
<gene>
    <name evidence="2" type="ORF">MCNOR_0767</name>
</gene>
<evidence type="ECO:0000313" key="2">
    <source>
        <dbReference type="EMBL" id="CAI8757040.1"/>
    </source>
</evidence>